<dbReference type="PANTHER" id="PTHR34187">
    <property type="entry name" value="FGR18P"/>
    <property type="match status" value="1"/>
</dbReference>
<gene>
    <name evidence="9" type="ORF">AKO1_004010</name>
</gene>
<feature type="region of interest" description="Disordered" evidence="6">
    <location>
        <begin position="1"/>
        <end position="26"/>
    </location>
</feature>
<evidence type="ECO:0000256" key="5">
    <source>
        <dbReference type="ARBA" id="ARBA00023136"/>
    </source>
</evidence>
<evidence type="ECO:0000256" key="2">
    <source>
        <dbReference type="ARBA" id="ARBA00022475"/>
    </source>
</evidence>
<feature type="transmembrane region" description="Helical" evidence="7">
    <location>
        <begin position="111"/>
        <end position="130"/>
    </location>
</feature>
<keyword evidence="10" id="KW-1185">Reference proteome</keyword>
<evidence type="ECO:0000256" key="3">
    <source>
        <dbReference type="ARBA" id="ARBA00022692"/>
    </source>
</evidence>
<evidence type="ECO:0000256" key="6">
    <source>
        <dbReference type="SAM" id="MobiDB-lite"/>
    </source>
</evidence>
<evidence type="ECO:0000313" key="10">
    <source>
        <dbReference type="Proteomes" id="UP001431209"/>
    </source>
</evidence>
<protein>
    <submittedName>
        <fullName evidence="9">LeuS</fullName>
    </submittedName>
</protein>
<dbReference type="AlphaFoldDB" id="A0AAW2ZNR5"/>
<evidence type="ECO:0000256" key="4">
    <source>
        <dbReference type="ARBA" id="ARBA00022989"/>
    </source>
</evidence>
<keyword evidence="5 7" id="KW-0472">Membrane</keyword>
<feature type="compositionally biased region" description="Polar residues" evidence="6">
    <location>
        <begin position="1"/>
        <end position="16"/>
    </location>
</feature>
<name>A0AAW2ZNR5_9EUKA</name>
<feature type="transmembrane region" description="Helical" evidence="7">
    <location>
        <begin position="150"/>
        <end position="171"/>
    </location>
</feature>
<dbReference type="PANTHER" id="PTHR34187:SF2">
    <property type="entry name" value="DUF202 DOMAIN-CONTAINING PROTEIN"/>
    <property type="match status" value="1"/>
</dbReference>
<proteinExistence type="predicted"/>
<dbReference type="InterPro" id="IPR052053">
    <property type="entry name" value="IM_YidH-like"/>
</dbReference>
<evidence type="ECO:0000256" key="7">
    <source>
        <dbReference type="SAM" id="Phobius"/>
    </source>
</evidence>
<dbReference type="Pfam" id="PF02656">
    <property type="entry name" value="DUF202"/>
    <property type="match status" value="1"/>
</dbReference>
<evidence type="ECO:0000259" key="8">
    <source>
        <dbReference type="Pfam" id="PF02656"/>
    </source>
</evidence>
<feature type="transmembrane region" description="Helical" evidence="7">
    <location>
        <begin position="78"/>
        <end position="99"/>
    </location>
</feature>
<dbReference type="InterPro" id="IPR003807">
    <property type="entry name" value="DUF202"/>
</dbReference>
<comment type="caution">
    <text evidence="9">The sequence shown here is derived from an EMBL/GenBank/DDBJ whole genome shotgun (WGS) entry which is preliminary data.</text>
</comment>
<dbReference type="EMBL" id="JAOPGA020001810">
    <property type="protein sequence ID" value="KAL0491493.1"/>
    <property type="molecule type" value="Genomic_DNA"/>
</dbReference>
<dbReference type="Proteomes" id="UP001431209">
    <property type="component" value="Unassembled WGS sequence"/>
</dbReference>
<evidence type="ECO:0000256" key="1">
    <source>
        <dbReference type="ARBA" id="ARBA00004651"/>
    </source>
</evidence>
<sequence length="172" mass="19067">MSDTQYYALQEQPSKSDGTKSQHQQDLETEDFHEIVEVKKPKRTIKQQWDDWKCKIGWVTIKNTGATARDMLALERTNLAWCRTALSSIGVGLTIAKLVKSSNSGLSQPALTAAGSVFMMSSLVMFIYSFMRTLVVMKQARGGEFSIDLISPFGVFAFGGAVSILAMILIYI</sequence>
<keyword evidence="3 7" id="KW-0812">Transmembrane</keyword>
<keyword evidence="4 7" id="KW-1133">Transmembrane helix</keyword>
<feature type="compositionally biased region" description="Basic and acidic residues" evidence="6">
    <location>
        <begin position="17"/>
        <end position="26"/>
    </location>
</feature>
<feature type="domain" description="DUF202" evidence="8">
    <location>
        <begin position="69"/>
        <end position="138"/>
    </location>
</feature>
<comment type="subcellular location">
    <subcellularLocation>
        <location evidence="1">Cell membrane</location>
        <topology evidence="1">Multi-pass membrane protein</topology>
    </subcellularLocation>
</comment>
<evidence type="ECO:0000313" key="9">
    <source>
        <dbReference type="EMBL" id="KAL0491493.1"/>
    </source>
</evidence>
<keyword evidence="2" id="KW-1003">Cell membrane</keyword>
<accession>A0AAW2ZNR5</accession>
<dbReference type="GO" id="GO:0005886">
    <property type="term" value="C:plasma membrane"/>
    <property type="evidence" value="ECO:0007669"/>
    <property type="project" value="UniProtKB-SubCell"/>
</dbReference>
<reference evidence="9 10" key="1">
    <citation type="submission" date="2024-03" db="EMBL/GenBank/DDBJ databases">
        <title>The Acrasis kona genome and developmental transcriptomes reveal deep origins of eukaryotic multicellular pathways.</title>
        <authorList>
            <person name="Sheikh S."/>
            <person name="Fu C.-J."/>
            <person name="Brown M.W."/>
            <person name="Baldauf S.L."/>
        </authorList>
    </citation>
    <scope>NUCLEOTIDE SEQUENCE [LARGE SCALE GENOMIC DNA]</scope>
    <source>
        <strain evidence="9 10">ATCC MYA-3509</strain>
    </source>
</reference>
<organism evidence="9 10">
    <name type="scientific">Acrasis kona</name>
    <dbReference type="NCBI Taxonomy" id="1008807"/>
    <lineage>
        <taxon>Eukaryota</taxon>
        <taxon>Discoba</taxon>
        <taxon>Heterolobosea</taxon>
        <taxon>Tetramitia</taxon>
        <taxon>Eutetramitia</taxon>
        <taxon>Acrasidae</taxon>
        <taxon>Acrasis</taxon>
    </lineage>
</organism>